<dbReference type="AlphaFoldDB" id="C3Z160"/>
<accession>C3Z160</accession>
<feature type="region of interest" description="Disordered" evidence="1">
    <location>
        <begin position="1"/>
        <end position="58"/>
    </location>
</feature>
<evidence type="ECO:0000256" key="1">
    <source>
        <dbReference type="SAM" id="MobiDB-lite"/>
    </source>
</evidence>
<evidence type="ECO:0000313" key="2">
    <source>
        <dbReference type="EMBL" id="EEN53759.1"/>
    </source>
</evidence>
<reference evidence="2" key="1">
    <citation type="journal article" date="2008" name="Nature">
        <title>The amphioxus genome and the evolution of the chordate karyotype.</title>
        <authorList>
            <consortium name="US DOE Joint Genome Institute (JGI-PGF)"/>
            <person name="Putnam N.H."/>
            <person name="Butts T."/>
            <person name="Ferrier D.E.K."/>
            <person name="Furlong R.F."/>
            <person name="Hellsten U."/>
            <person name="Kawashima T."/>
            <person name="Robinson-Rechavi M."/>
            <person name="Shoguchi E."/>
            <person name="Terry A."/>
            <person name="Yu J.-K."/>
            <person name="Benito-Gutierrez E.L."/>
            <person name="Dubchak I."/>
            <person name="Garcia-Fernandez J."/>
            <person name="Gibson-Brown J.J."/>
            <person name="Grigoriev I.V."/>
            <person name="Horton A.C."/>
            <person name="de Jong P.J."/>
            <person name="Jurka J."/>
            <person name="Kapitonov V.V."/>
            <person name="Kohara Y."/>
            <person name="Kuroki Y."/>
            <person name="Lindquist E."/>
            <person name="Lucas S."/>
            <person name="Osoegawa K."/>
            <person name="Pennacchio L.A."/>
            <person name="Salamov A.A."/>
            <person name="Satou Y."/>
            <person name="Sauka-Spengler T."/>
            <person name="Schmutz J."/>
            <person name="Shin-I T."/>
            <person name="Toyoda A."/>
            <person name="Bronner-Fraser M."/>
            <person name="Fujiyama A."/>
            <person name="Holland L.Z."/>
            <person name="Holland P.W.H."/>
            <person name="Satoh N."/>
            <person name="Rokhsar D.S."/>
        </authorList>
    </citation>
    <scope>NUCLEOTIDE SEQUENCE [LARGE SCALE GENOMIC DNA]</scope>
    <source>
        <strain evidence="2">S238N-H82</strain>
        <tissue evidence="2">Testes</tissue>
    </source>
</reference>
<name>C3Z160_BRAFL</name>
<protein>
    <submittedName>
        <fullName evidence="2">Uncharacterized protein</fullName>
    </submittedName>
</protein>
<dbReference type="InParanoid" id="C3Z160"/>
<gene>
    <name evidence="2" type="ORF">BRAFLDRAFT_77351</name>
</gene>
<dbReference type="EMBL" id="GG666571">
    <property type="protein sequence ID" value="EEN53759.1"/>
    <property type="molecule type" value="Genomic_DNA"/>
</dbReference>
<feature type="compositionally biased region" description="Basic and acidic residues" evidence="1">
    <location>
        <begin position="28"/>
        <end position="55"/>
    </location>
</feature>
<proteinExistence type="predicted"/>
<sequence>MGDIDKSGEENEDSITGETVKPGQLHRGNGEVRRGEEGQHHRGHGDVRRGEEQRHWGQRHSFIHKDAFHLHIRCEVDVQTPDQIARVPDGMKRYYEFWNKTADERSMAGYAGSELKKKIDKKWKLHQKTLLLPLPPKLPPKPP</sequence>
<organism>
    <name type="scientific">Branchiostoma floridae</name>
    <name type="common">Florida lancelet</name>
    <name type="synonym">Amphioxus</name>
    <dbReference type="NCBI Taxonomy" id="7739"/>
    <lineage>
        <taxon>Eukaryota</taxon>
        <taxon>Metazoa</taxon>
        <taxon>Chordata</taxon>
        <taxon>Cephalochordata</taxon>
        <taxon>Leptocardii</taxon>
        <taxon>Amphioxiformes</taxon>
        <taxon>Branchiostomatidae</taxon>
        <taxon>Branchiostoma</taxon>
    </lineage>
</organism>